<dbReference type="GeneID" id="63673952"/>
<keyword evidence="3" id="KW-1185">Reference proteome</keyword>
<evidence type="ECO:0000256" key="1">
    <source>
        <dbReference type="SAM" id="MobiDB-lite"/>
    </source>
</evidence>
<dbReference type="RefSeq" id="XP_040618030.1">
    <property type="nucleotide sequence ID" value="XM_040759031.1"/>
</dbReference>
<dbReference type="EMBL" id="AWTV01000008">
    <property type="protein sequence ID" value="KIH90020.1"/>
    <property type="molecule type" value="Genomic_DNA"/>
</dbReference>
<dbReference type="HOGENOM" id="CLU_054584_0_0_1"/>
<feature type="compositionally biased region" description="Low complexity" evidence="1">
    <location>
        <begin position="80"/>
        <end position="102"/>
    </location>
</feature>
<dbReference type="OrthoDB" id="66964at2759"/>
<evidence type="ECO:0000313" key="3">
    <source>
        <dbReference type="Proteomes" id="UP000031575"/>
    </source>
</evidence>
<protein>
    <submittedName>
        <fullName evidence="2">Uncharacterized protein</fullName>
    </submittedName>
</protein>
<gene>
    <name evidence="2" type="ORF">SPBR_00712</name>
</gene>
<feature type="compositionally biased region" description="Pro residues" evidence="1">
    <location>
        <begin position="103"/>
        <end position="113"/>
    </location>
</feature>
<dbReference type="VEuPathDB" id="FungiDB:SPBR_00712"/>
<reference evidence="2 3" key="1">
    <citation type="journal article" date="2014" name="BMC Genomics">
        <title>Comparative genomics of the major fungal agents of human and animal Sporotrichosis: Sporothrix schenckii and Sporothrix brasiliensis.</title>
        <authorList>
            <person name="Teixeira M.M."/>
            <person name="de Almeida L.G."/>
            <person name="Kubitschek-Barreira P."/>
            <person name="Alves F.L."/>
            <person name="Kioshima E.S."/>
            <person name="Abadio A.K."/>
            <person name="Fernandes L."/>
            <person name="Derengowski L.S."/>
            <person name="Ferreira K.S."/>
            <person name="Souza R.C."/>
            <person name="Ruiz J.C."/>
            <person name="de Andrade N.C."/>
            <person name="Paes H.C."/>
            <person name="Nicola A.M."/>
            <person name="Albuquerque P."/>
            <person name="Gerber A.L."/>
            <person name="Martins V.P."/>
            <person name="Peconick L.D."/>
            <person name="Neto A.V."/>
            <person name="Chaucanez C.B."/>
            <person name="Silva P.A."/>
            <person name="Cunha O.L."/>
            <person name="de Oliveira F.F."/>
            <person name="dos Santos T.C."/>
            <person name="Barros A.L."/>
            <person name="Soares M.A."/>
            <person name="de Oliveira L.M."/>
            <person name="Marini M.M."/>
            <person name="Villalobos-Duno H."/>
            <person name="Cunha M.M."/>
            <person name="de Hoog S."/>
            <person name="da Silveira J.F."/>
            <person name="Henrissat B."/>
            <person name="Nino-Vega G.A."/>
            <person name="Cisalpino P.S."/>
            <person name="Mora-Montes H.M."/>
            <person name="Almeida S.R."/>
            <person name="Stajich J.E."/>
            <person name="Lopes-Bezerra L.M."/>
            <person name="Vasconcelos A.T."/>
            <person name="Felipe M.S."/>
        </authorList>
    </citation>
    <scope>NUCLEOTIDE SEQUENCE [LARGE SCALE GENOMIC DNA]</scope>
    <source>
        <strain evidence="2 3">5110</strain>
    </source>
</reference>
<name>A0A0C2IT32_9PEZI</name>
<proteinExistence type="predicted"/>
<feature type="region of interest" description="Disordered" evidence="1">
    <location>
        <begin position="73"/>
        <end position="116"/>
    </location>
</feature>
<dbReference type="AlphaFoldDB" id="A0A0C2IT32"/>
<evidence type="ECO:0000313" key="2">
    <source>
        <dbReference type="EMBL" id="KIH90020.1"/>
    </source>
</evidence>
<organism evidence="2 3">
    <name type="scientific">Sporothrix brasiliensis 5110</name>
    <dbReference type="NCBI Taxonomy" id="1398154"/>
    <lineage>
        <taxon>Eukaryota</taxon>
        <taxon>Fungi</taxon>
        <taxon>Dikarya</taxon>
        <taxon>Ascomycota</taxon>
        <taxon>Pezizomycotina</taxon>
        <taxon>Sordariomycetes</taxon>
        <taxon>Sordariomycetidae</taxon>
        <taxon>Ophiostomatales</taxon>
        <taxon>Ophiostomataceae</taxon>
        <taxon>Sporothrix</taxon>
    </lineage>
</organism>
<comment type="caution">
    <text evidence="2">The sequence shown here is derived from an EMBL/GenBank/DDBJ whole genome shotgun (WGS) entry which is preliminary data.</text>
</comment>
<sequence>MLPPVDEAVLRNNPDFAALYKTLTTVILNPDGSTKAHVNAKERAAVRERAKEARLRAAKNHILVQAISSIAAPPPASETAGAAEGKIGGAAARRAARAGTVPRPAPLVPPPKPANDLPPDLMDLLMLLPPLLQLANEPEESSSSSSSTLSGEDVELLLSSPPFTSLPQHLPRIASLVSENLQTSARGLARVMNPTTNPSYLHRAVPGLPAQVVALQKAIVDTRIKLAAERHATATALLALLDLHAANLTSLIRALEAKHGPVARSLELRAAEVSLAAQAGEVDAQATRAAAVRAVYPQEAVTALRNYASHLRDSKMRLEETIRERKALLREYGIDVDADDGETDEKTKSKGRTMREMARVYREMGQQVEDVRNDLARLGR</sequence>
<dbReference type="Proteomes" id="UP000031575">
    <property type="component" value="Unassembled WGS sequence"/>
</dbReference>
<accession>A0A0C2IT32</accession>